<dbReference type="SUPFAM" id="SSF111369">
    <property type="entry name" value="HlyD-like secretion proteins"/>
    <property type="match status" value="1"/>
</dbReference>
<dbReference type="GO" id="GO:0015562">
    <property type="term" value="F:efflux transmembrane transporter activity"/>
    <property type="evidence" value="ECO:0007669"/>
    <property type="project" value="TreeGrafter"/>
</dbReference>
<evidence type="ECO:0000259" key="2">
    <source>
        <dbReference type="Pfam" id="PF25917"/>
    </source>
</evidence>
<accession>A0A2K8UH45</accession>
<sequence length="408" mass="43545">MRKLLPLVILALGVGGFLVLKATHPRPAPAVPQERVWRIDTMTVSPGLYSPQLRLFGRVEAPDRIRAAAPVAGRLLEVKVRDGELAAKGALLARLDPADLEPRLAQARAELERERLKLSHDTQAIEQERALLALARAALGRADKVQSQKLGTATEVDQAREQAARAQLAVTLREQALAEHPARLAALGAKLQEAERDAGRAEIRAPFAARIGRVEAGAGDQLQANQTILTLFPVDGLYLRAKVPGDRGEELRAALAAGQRLSAQVNHAGRTFTATLERLAGEADARGVDALLKVDGDANLPVGAFVDLVLQRPAMPDTIALPFAALNGGDRVFVLNEGRLKGIEIERVGELTQDGVSEVLVRAPGLTAGSRVMITHLPNAVDGLKVQEVPQRKTAAAQDSAAGTEKVR</sequence>
<dbReference type="KEGG" id="tsy:THSYN_20025"/>
<dbReference type="OrthoDB" id="8524475at2"/>
<dbReference type="GO" id="GO:1990281">
    <property type="term" value="C:efflux pump complex"/>
    <property type="evidence" value="ECO:0007669"/>
    <property type="project" value="TreeGrafter"/>
</dbReference>
<comment type="similarity">
    <text evidence="1">Belongs to the membrane fusion protein (MFP) (TC 8.A.1) family.</text>
</comment>
<dbReference type="Gene3D" id="1.10.287.470">
    <property type="entry name" value="Helix hairpin bin"/>
    <property type="match status" value="1"/>
</dbReference>
<dbReference type="Pfam" id="PF25917">
    <property type="entry name" value="BSH_RND"/>
    <property type="match status" value="1"/>
</dbReference>
<dbReference type="PANTHER" id="PTHR30469">
    <property type="entry name" value="MULTIDRUG RESISTANCE PROTEIN MDTA"/>
    <property type="match status" value="1"/>
</dbReference>
<organism evidence="3 4">
    <name type="scientific">Candidatus Thiodictyon syntrophicum</name>
    <dbReference type="NCBI Taxonomy" id="1166950"/>
    <lineage>
        <taxon>Bacteria</taxon>
        <taxon>Pseudomonadati</taxon>
        <taxon>Pseudomonadota</taxon>
        <taxon>Gammaproteobacteria</taxon>
        <taxon>Chromatiales</taxon>
        <taxon>Chromatiaceae</taxon>
        <taxon>Thiodictyon</taxon>
    </lineage>
</organism>
<evidence type="ECO:0000256" key="1">
    <source>
        <dbReference type="ARBA" id="ARBA00009477"/>
    </source>
</evidence>
<dbReference type="Proteomes" id="UP000232638">
    <property type="component" value="Chromosome"/>
</dbReference>
<protein>
    <submittedName>
        <fullName evidence="3">RND transporter</fullName>
    </submittedName>
</protein>
<gene>
    <name evidence="3" type="ORF">THSYN_20025</name>
</gene>
<feature type="domain" description="Multidrug resistance protein MdtA-like barrel-sandwich hybrid" evidence="2">
    <location>
        <begin position="69"/>
        <end position="227"/>
    </location>
</feature>
<dbReference type="InterPro" id="IPR058625">
    <property type="entry name" value="MdtA-like_BSH"/>
</dbReference>
<evidence type="ECO:0000313" key="4">
    <source>
        <dbReference type="Proteomes" id="UP000232638"/>
    </source>
</evidence>
<dbReference type="Gene3D" id="2.40.30.170">
    <property type="match status" value="1"/>
</dbReference>
<proteinExistence type="inferred from homology"/>
<evidence type="ECO:0000313" key="3">
    <source>
        <dbReference type="EMBL" id="AUB84857.1"/>
    </source>
</evidence>
<name>A0A2K8UH45_9GAMM</name>
<dbReference type="AlphaFoldDB" id="A0A2K8UH45"/>
<reference evidence="3 4" key="1">
    <citation type="submission" date="2017-03" db="EMBL/GenBank/DDBJ databases">
        <title>Complete genome sequence of Candidatus 'Thiodictyon syntrophicum' sp. nov. strain Cad16T, a photolithoautotroph purple sulfur bacterium isolated from an alpine meromictic lake.</title>
        <authorList>
            <person name="Luedin S.M."/>
            <person name="Pothier J.F."/>
            <person name="Danza F."/>
            <person name="Storelli N."/>
            <person name="Wittwer M."/>
            <person name="Tonolla M."/>
        </authorList>
    </citation>
    <scope>NUCLEOTIDE SEQUENCE [LARGE SCALE GENOMIC DNA]</scope>
    <source>
        <strain evidence="3 4">Cad16T</strain>
    </source>
</reference>
<dbReference type="Gene3D" id="2.40.50.100">
    <property type="match status" value="1"/>
</dbReference>
<keyword evidence="4" id="KW-1185">Reference proteome</keyword>
<dbReference type="EMBL" id="CP020370">
    <property type="protein sequence ID" value="AUB84857.1"/>
    <property type="molecule type" value="Genomic_DNA"/>
</dbReference>